<dbReference type="AlphaFoldDB" id="A0A6G0WI49"/>
<evidence type="ECO:0000256" key="2">
    <source>
        <dbReference type="SAM" id="MobiDB-lite"/>
    </source>
</evidence>
<proteinExistence type="predicted"/>
<evidence type="ECO:0000313" key="3">
    <source>
        <dbReference type="EMBL" id="KAF0726900.1"/>
    </source>
</evidence>
<feature type="coiled-coil region" evidence="1">
    <location>
        <begin position="54"/>
        <end position="85"/>
    </location>
</feature>
<reference evidence="3 4" key="1">
    <citation type="submission" date="2019-07" db="EMBL/GenBank/DDBJ databases">
        <title>Genomics analysis of Aphanomyces spp. identifies a new class of oomycete effector associated with host adaptation.</title>
        <authorList>
            <person name="Gaulin E."/>
        </authorList>
    </citation>
    <scope>NUCLEOTIDE SEQUENCE [LARGE SCALE GENOMIC DNA]</scope>
    <source>
        <strain evidence="3 4">ATCC 201684</strain>
    </source>
</reference>
<keyword evidence="4" id="KW-1185">Reference proteome</keyword>
<evidence type="ECO:0000256" key="1">
    <source>
        <dbReference type="SAM" id="Coils"/>
    </source>
</evidence>
<feature type="region of interest" description="Disordered" evidence="2">
    <location>
        <begin position="139"/>
        <end position="171"/>
    </location>
</feature>
<feature type="region of interest" description="Disordered" evidence="2">
    <location>
        <begin position="91"/>
        <end position="111"/>
    </location>
</feature>
<comment type="caution">
    <text evidence="3">The sequence shown here is derived from an EMBL/GenBank/DDBJ whole genome shotgun (WGS) entry which is preliminary data.</text>
</comment>
<sequence>MDNIGAAADLTSDTIVAACRDLGALLNLVSNLEGLGRTARSYHEAYPEGGSHEWEEMKRQRDESRAALEAVRQELQELRQQYERVPEGVDTVIRHAGGASRSRRDERSLAWDDPDASDIELDLAKDAIDANDSSDIELISSSNYAERKEGASVEGDEAVQEPANLANPHKR</sequence>
<dbReference type="Proteomes" id="UP000481153">
    <property type="component" value="Unassembled WGS sequence"/>
</dbReference>
<organism evidence="3 4">
    <name type="scientific">Aphanomyces euteiches</name>
    <dbReference type="NCBI Taxonomy" id="100861"/>
    <lineage>
        <taxon>Eukaryota</taxon>
        <taxon>Sar</taxon>
        <taxon>Stramenopiles</taxon>
        <taxon>Oomycota</taxon>
        <taxon>Saprolegniomycetes</taxon>
        <taxon>Saprolegniales</taxon>
        <taxon>Verrucalvaceae</taxon>
        <taxon>Aphanomyces</taxon>
    </lineage>
</organism>
<dbReference type="EMBL" id="VJMJ01000204">
    <property type="protein sequence ID" value="KAF0726900.1"/>
    <property type="molecule type" value="Genomic_DNA"/>
</dbReference>
<keyword evidence="1" id="KW-0175">Coiled coil</keyword>
<evidence type="ECO:0000313" key="4">
    <source>
        <dbReference type="Proteomes" id="UP000481153"/>
    </source>
</evidence>
<accession>A0A6G0WI49</accession>
<name>A0A6G0WI49_9STRA</name>
<protein>
    <submittedName>
        <fullName evidence="3">Uncharacterized protein</fullName>
    </submittedName>
</protein>
<gene>
    <name evidence="3" type="ORF">Ae201684_014894</name>
</gene>